<dbReference type="Proteomes" id="UP000256884">
    <property type="component" value="Unassembled WGS sequence"/>
</dbReference>
<dbReference type="AlphaFoldDB" id="A0A3E0HFC3"/>
<protein>
    <submittedName>
        <fullName evidence="1">Uncharacterized protein</fullName>
    </submittedName>
</protein>
<dbReference type="RefSeq" id="WP_170137054.1">
    <property type="nucleotide sequence ID" value="NZ_QUNS01000012.1"/>
</dbReference>
<evidence type="ECO:0000313" key="1">
    <source>
        <dbReference type="EMBL" id="REH43898.1"/>
    </source>
</evidence>
<name>A0A3E0HFC3_9FLAO</name>
<comment type="caution">
    <text evidence="1">The sequence shown here is derived from an EMBL/GenBank/DDBJ whole genome shotgun (WGS) entry which is preliminary data.</text>
</comment>
<proteinExistence type="predicted"/>
<dbReference type="EMBL" id="QUNS01000012">
    <property type="protein sequence ID" value="REH43898.1"/>
    <property type="molecule type" value="Genomic_DNA"/>
</dbReference>
<sequence length="57" mass="6564">MKKILAFLITILLLGIQKTSAQNYLNYYETINKAEIVNLDKELKKSDSICQIAFKID</sequence>
<reference evidence="1 2" key="1">
    <citation type="submission" date="2018-08" db="EMBL/GenBank/DDBJ databases">
        <title>Genomic Encyclopedia of Type Strains, Phase IV (KMG-IV): sequencing the most valuable type-strain genomes for metagenomic binning, comparative biology and taxonomic classification.</title>
        <authorList>
            <person name="Goeker M."/>
        </authorList>
    </citation>
    <scope>NUCLEOTIDE SEQUENCE [LARGE SCALE GENOMIC DNA]</scope>
    <source>
        <strain evidence="1 2">DSM 18841</strain>
    </source>
</reference>
<accession>A0A3E0HFC3</accession>
<organism evidence="1 2">
    <name type="scientific">Tenacibaculum gallaicum</name>
    <dbReference type="NCBI Taxonomy" id="561505"/>
    <lineage>
        <taxon>Bacteria</taxon>
        <taxon>Pseudomonadati</taxon>
        <taxon>Bacteroidota</taxon>
        <taxon>Flavobacteriia</taxon>
        <taxon>Flavobacteriales</taxon>
        <taxon>Flavobacteriaceae</taxon>
        <taxon>Tenacibaculum</taxon>
    </lineage>
</organism>
<evidence type="ECO:0000313" key="2">
    <source>
        <dbReference type="Proteomes" id="UP000256884"/>
    </source>
</evidence>
<gene>
    <name evidence="1" type="ORF">C7448_1124</name>
</gene>
<keyword evidence="2" id="KW-1185">Reference proteome</keyword>